<protein>
    <submittedName>
        <fullName evidence="2">DUF481 domain-containing protein</fullName>
    </submittedName>
</protein>
<organism evidence="2 3">
    <name type="scientific">Luteimonas gilva</name>
    <dbReference type="NCBI Taxonomy" id="2572684"/>
    <lineage>
        <taxon>Bacteria</taxon>
        <taxon>Pseudomonadati</taxon>
        <taxon>Pseudomonadota</taxon>
        <taxon>Gammaproteobacteria</taxon>
        <taxon>Lysobacterales</taxon>
        <taxon>Lysobacteraceae</taxon>
        <taxon>Luteimonas</taxon>
    </lineage>
</organism>
<evidence type="ECO:0000313" key="3">
    <source>
        <dbReference type="Proteomes" id="UP000308707"/>
    </source>
</evidence>
<feature type="region of interest" description="Disordered" evidence="1">
    <location>
        <begin position="61"/>
        <end position="88"/>
    </location>
</feature>
<reference evidence="2 3" key="1">
    <citation type="submission" date="2019-04" db="EMBL/GenBank/DDBJ databases">
        <title>Reference strain of H23.</title>
        <authorList>
            <person name="Luo X."/>
        </authorList>
    </citation>
    <scope>NUCLEOTIDE SEQUENCE [LARGE SCALE GENOMIC DNA]</scope>
    <source>
        <strain evidence="2 3">H23</strain>
    </source>
</reference>
<gene>
    <name evidence="2" type="ORF">FCE95_10160</name>
</gene>
<dbReference type="OrthoDB" id="6057796at2"/>
<dbReference type="Proteomes" id="UP000308707">
    <property type="component" value="Unassembled WGS sequence"/>
</dbReference>
<dbReference type="AlphaFoldDB" id="A0A4U5JLT3"/>
<proteinExistence type="predicted"/>
<keyword evidence="3" id="KW-1185">Reference proteome</keyword>
<dbReference type="EMBL" id="SZUA01000002">
    <property type="protein sequence ID" value="TKR30474.1"/>
    <property type="molecule type" value="Genomic_DNA"/>
</dbReference>
<dbReference type="RefSeq" id="WP_137266904.1">
    <property type="nucleotide sequence ID" value="NZ_SZUA01000002.1"/>
</dbReference>
<evidence type="ECO:0000313" key="2">
    <source>
        <dbReference type="EMBL" id="TKR30474.1"/>
    </source>
</evidence>
<dbReference type="InterPro" id="IPR007433">
    <property type="entry name" value="DUF481"/>
</dbReference>
<accession>A0A4U5JLT3</accession>
<comment type="caution">
    <text evidence="2">The sequence shown here is derived from an EMBL/GenBank/DDBJ whole genome shotgun (WGS) entry which is preliminary data.</text>
</comment>
<evidence type="ECO:0000256" key="1">
    <source>
        <dbReference type="SAM" id="MobiDB-lite"/>
    </source>
</evidence>
<name>A0A4U5JLT3_9GAMM</name>
<sequence length="218" mass="24048">MWAAWWFAVIGQPLSPLTLLETPDQPLAVAVEAARMSSLPTCYSLVCGDAEWSNRDFLEVGRADKEGPQPLPGQPVSGRRLSAPPSSRDWMDSYAKDWRVGARYGVAAIRRPQTQVSVVFGTGYRLQPWVDDGVGTTGPVARASLDFTQRFGDRARWSQQVQLETGRDRSSFLRNAISLDIELRPQVTLKSGVETRRAESGGNATTETEGSVKLQYAF</sequence>
<dbReference type="Pfam" id="PF04338">
    <property type="entry name" value="DUF481"/>
    <property type="match status" value="1"/>
</dbReference>